<name>A0A1F8BA37_9BACT</name>
<dbReference type="AlphaFoldDB" id="A0A1F8BA37"/>
<protein>
    <submittedName>
        <fullName evidence="3">Uncharacterized protein</fullName>
    </submittedName>
</protein>
<comment type="caution">
    <text evidence="3">The sequence shown here is derived from an EMBL/GenBank/DDBJ whole genome shotgun (WGS) entry which is preliminary data.</text>
</comment>
<feature type="compositionally biased region" description="Low complexity" evidence="1">
    <location>
        <begin position="440"/>
        <end position="449"/>
    </location>
</feature>
<accession>A0A1F8BA37</accession>
<evidence type="ECO:0000313" key="3">
    <source>
        <dbReference type="EMBL" id="OGM60529.1"/>
    </source>
</evidence>
<dbReference type="EMBL" id="MGHD01000004">
    <property type="protein sequence ID" value="OGM60529.1"/>
    <property type="molecule type" value="Genomic_DNA"/>
</dbReference>
<proteinExistence type="predicted"/>
<feature type="transmembrane region" description="Helical" evidence="2">
    <location>
        <begin position="158"/>
        <end position="176"/>
    </location>
</feature>
<organism evidence="3 4">
    <name type="scientific">Candidatus Woesebacteria bacterium RIFCSPLOWO2_01_FULL_39_10b</name>
    <dbReference type="NCBI Taxonomy" id="1802517"/>
    <lineage>
        <taxon>Bacteria</taxon>
        <taxon>Candidatus Woeseibacteriota</taxon>
    </lineage>
</organism>
<keyword evidence="2" id="KW-0472">Membrane</keyword>
<evidence type="ECO:0000256" key="1">
    <source>
        <dbReference type="SAM" id="MobiDB-lite"/>
    </source>
</evidence>
<evidence type="ECO:0000256" key="2">
    <source>
        <dbReference type="SAM" id="Phobius"/>
    </source>
</evidence>
<gene>
    <name evidence="3" type="ORF">A2892_00720</name>
</gene>
<feature type="region of interest" description="Disordered" evidence="1">
    <location>
        <begin position="419"/>
        <end position="457"/>
    </location>
</feature>
<dbReference type="Proteomes" id="UP000176404">
    <property type="component" value="Unassembled WGS sequence"/>
</dbReference>
<sequence>MKDRKFDQGSFQANKTRARLLERGGRLNGDSFELGPTASKEGPVAVRRNLGGGGVKEQEVVIASISGGVMIPLDAAFLKWLVQGTEKGRERTGIVYKATEKVVSQTLPETEKPVVAEKLPTEAVTALVLGAAMIAQAGSQARKEGSSGKKRFSRKEKALIAAGGTLVTLGLAIVVLTGCDKEKSDDVAREIAGMATKPPATAMATAEAKATQAEQTPTLVVFAEENFWPGVDELSNRLSKEGVIVINPIAVVSDEPDKKETPYFFTGVLGSEAHSRFVQFVAEVDEEMGGEKIGFVEVFNVDEEGISISTLRKEVSGLPALIEAKANGTVTGVTLLSQIRELNEDEEVEGFGEEGLKGKRVAVMEEMVFEEGKWVKGGMKVMAVEDKWGLNWWINNGGSWEPVGVRKVENPWKEDGRRRGGFGLARMIPPDTPTPKTPEKTATAEVTVTPPDPTKPPEATATLTAEQKVLLAWEEAVNNSEELFSVEGGGVFWRTLVHDTLSDVGFEAVVQDEQRAREFVLNSFYLHAQSYYGYTGDFETFKSEWQSVIPLRKLEIILSERVSRETELSNLPTDYTMSNQSVMNKFGWRIDGDTVRIVVKIDSKFTTPQSFPWDTMSAMIHAIQSMGLEEDIKGNVSMQLGVVKGTRFYQGFYPIFAGGEIDEPPGYFYLLAVRFYNKGYPQG</sequence>
<keyword evidence="2" id="KW-1133">Transmembrane helix</keyword>
<evidence type="ECO:0000313" key="4">
    <source>
        <dbReference type="Proteomes" id="UP000176404"/>
    </source>
</evidence>
<reference evidence="3 4" key="1">
    <citation type="journal article" date="2016" name="Nat. Commun.">
        <title>Thousands of microbial genomes shed light on interconnected biogeochemical processes in an aquifer system.</title>
        <authorList>
            <person name="Anantharaman K."/>
            <person name="Brown C.T."/>
            <person name="Hug L.A."/>
            <person name="Sharon I."/>
            <person name="Castelle C.J."/>
            <person name="Probst A.J."/>
            <person name="Thomas B.C."/>
            <person name="Singh A."/>
            <person name="Wilkins M.J."/>
            <person name="Karaoz U."/>
            <person name="Brodie E.L."/>
            <person name="Williams K.H."/>
            <person name="Hubbard S.S."/>
            <person name="Banfield J.F."/>
        </authorList>
    </citation>
    <scope>NUCLEOTIDE SEQUENCE [LARGE SCALE GENOMIC DNA]</scope>
</reference>
<keyword evidence="2" id="KW-0812">Transmembrane</keyword>